<organism evidence="1 2">
    <name type="scientific">Candidatus Megaera venefica</name>
    <dbReference type="NCBI Taxonomy" id="2055910"/>
    <lineage>
        <taxon>Bacteria</taxon>
        <taxon>Pseudomonadati</taxon>
        <taxon>Pseudomonadota</taxon>
        <taxon>Alphaproteobacteria</taxon>
        <taxon>Rickettsiales</taxon>
        <taxon>Rickettsiaceae</taxon>
        <taxon>Candidatus Megaera</taxon>
    </lineage>
</organism>
<dbReference type="RefSeq" id="WP_322776295.1">
    <property type="nucleotide sequence ID" value="NZ_JARJFB010000014.1"/>
</dbReference>
<comment type="caution">
    <text evidence="1">The sequence shown here is derived from an EMBL/GenBank/DDBJ whole genome shotgun (WGS) entry which is preliminary data.</text>
</comment>
<proteinExistence type="predicted"/>
<dbReference type="EMBL" id="JARJFB010000014">
    <property type="protein sequence ID" value="MEA0970393.1"/>
    <property type="molecule type" value="Genomic_DNA"/>
</dbReference>
<accession>A0ABU5NB42</accession>
<name>A0ABU5NB42_9RICK</name>
<gene>
    <name evidence="1" type="ORF">Megvenef_00352</name>
</gene>
<evidence type="ECO:0000313" key="1">
    <source>
        <dbReference type="EMBL" id="MEA0970393.1"/>
    </source>
</evidence>
<reference evidence="1 2" key="1">
    <citation type="submission" date="2023-03" db="EMBL/GenBank/DDBJ databases">
        <title>Host association and intracellularity evolved multiple times independently in the Rickettsiales.</title>
        <authorList>
            <person name="Castelli M."/>
            <person name="Nardi T."/>
            <person name="Gammuto L."/>
            <person name="Bellinzona G."/>
            <person name="Sabaneyeva E."/>
            <person name="Potekhin A."/>
            <person name="Serra V."/>
            <person name="Petroni G."/>
            <person name="Sassera D."/>
        </authorList>
    </citation>
    <scope>NUCLEOTIDE SEQUENCE [LARGE SCALE GENOMIC DNA]</scope>
    <source>
        <strain evidence="1 2">Sr 2-6</strain>
    </source>
</reference>
<sequence length="70" mass="8104">MHRKITEQEREAYTKIMTAIDAVITLADRTAKSLPRDSEVSKDLAYCSFDIKHNVLGLMYTKLTNWEGRE</sequence>
<dbReference type="Proteomes" id="UP001291687">
    <property type="component" value="Unassembled WGS sequence"/>
</dbReference>
<evidence type="ECO:0000313" key="2">
    <source>
        <dbReference type="Proteomes" id="UP001291687"/>
    </source>
</evidence>
<protein>
    <submittedName>
        <fullName evidence="1">Uncharacterized protein</fullName>
    </submittedName>
</protein>
<keyword evidence="2" id="KW-1185">Reference proteome</keyword>